<dbReference type="GO" id="GO:0009306">
    <property type="term" value="P:protein secretion"/>
    <property type="evidence" value="ECO:0007669"/>
    <property type="project" value="InterPro"/>
</dbReference>
<evidence type="ECO:0000259" key="4">
    <source>
        <dbReference type="Pfam" id="PF00963"/>
    </source>
</evidence>
<feature type="domain" description="Cohesin" evidence="4">
    <location>
        <begin position="127"/>
        <end position="218"/>
    </location>
</feature>
<dbReference type="Pfam" id="PF00963">
    <property type="entry name" value="Cohesin"/>
    <property type="match status" value="1"/>
</dbReference>
<feature type="non-terminal residue" evidence="5">
    <location>
        <position position="1"/>
    </location>
</feature>
<dbReference type="CDD" id="cd08547">
    <property type="entry name" value="Type_II_cohesin"/>
    <property type="match status" value="1"/>
</dbReference>
<organism evidence="5 6">
    <name type="scientific">Candidatus Acidiferrum panamense</name>
    <dbReference type="NCBI Taxonomy" id="2741543"/>
    <lineage>
        <taxon>Bacteria</taxon>
        <taxon>Pseudomonadati</taxon>
        <taxon>Acidobacteriota</taxon>
        <taxon>Terriglobia</taxon>
        <taxon>Candidatus Acidiferrales</taxon>
        <taxon>Candidatus Acidiferrum</taxon>
    </lineage>
</organism>
<gene>
    <name evidence="5" type="ORF">HRJ53_17645</name>
</gene>
<dbReference type="InterPro" id="IPR004846">
    <property type="entry name" value="T2SS/T3SS_dom"/>
</dbReference>
<dbReference type="AlphaFoldDB" id="A0A7V8NSP3"/>
<evidence type="ECO:0000313" key="5">
    <source>
        <dbReference type="EMBL" id="MBA0086808.1"/>
    </source>
</evidence>
<feature type="region of interest" description="Disordered" evidence="2">
    <location>
        <begin position="67"/>
        <end position="111"/>
    </location>
</feature>
<proteinExistence type="inferred from homology"/>
<evidence type="ECO:0000313" key="6">
    <source>
        <dbReference type="Proteomes" id="UP000567293"/>
    </source>
</evidence>
<dbReference type="Proteomes" id="UP000567293">
    <property type="component" value="Unassembled WGS sequence"/>
</dbReference>
<feature type="compositionally biased region" description="Pro residues" evidence="2">
    <location>
        <begin position="82"/>
        <end position="99"/>
    </location>
</feature>
<dbReference type="GO" id="GO:0030246">
    <property type="term" value="F:carbohydrate binding"/>
    <property type="evidence" value="ECO:0007669"/>
    <property type="project" value="InterPro"/>
</dbReference>
<keyword evidence="6" id="KW-1185">Reference proteome</keyword>
<feature type="domain" description="Type II/III secretion system secretin-like" evidence="3">
    <location>
        <begin position="1"/>
        <end position="50"/>
    </location>
</feature>
<protein>
    <recommendedName>
        <fullName evidence="7">Cohesin domain-containing protein</fullName>
    </recommendedName>
</protein>
<sequence length="254" mass="27074">GGLIERTDTENVNGWPGFAKLPILGRLFSDKKVDHQEDEVLIVLTPHIVRMPYWTRANLRPLLSGSEANPQVTREHELRTPQPEPQPPAQPPRQQPPSTSPTAATSGASAANTGAVAKIRFEPQTLTLKAGQTATMGVVVENVNDLYSIPFLLQYDPKVISVEEVQHGGFLSNGGAQEISIVSQPFKDKGQYIISATRPPSTPGVSGSGTLLGLVVKAVGPGTSPLSIVQVNAKDSQQKAIPLVTSEATLQVQP</sequence>
<evidence type="ECO:0000256" key="1">
    <source>
        <dbReference type="RuleBase" id="RU004003"/>
    </source>
</evidence>
<feature type="compositionally biased region" description="Low complexity" evidence="2">
    <location>
        <begin position="100"/>
        <end position="111"/>
    </location>
</feature>
<evidence type="ECO:0000256" key="2">
    <source>
        <dbReference type="SAM" id="MobiDB-lite"/>
    </source>
</evidence>
<name>A0A7V8NSP3_9BACT</name>
<accession>A0A7V8NSP3</accession>
<comment type="similarity">
    <text evidence="1">Belongs to the bacterial secretin family.</text>
</comment>
<comment type="caution">
    <text evidence="5">The sequence shown here is derived from an EMBL/GenBank/DDBJ whole genome shotgun (WGS) entry which is preliminary data.</text>
</comment>
<dbReference type="Gene3D" id="2.60.40.680">
    <property type="match status" value="1"/>
</dbReference>
<evidence type="ECO:0008006" key="7">
    <source>
        <dbReference type="Google" id="ProtNLM"/>
    </source>
</evidence>
<dbReference type="GO" id="GO:0000272">
    <property type="term" value="P:polysaccharide catabolic process"/>
    <property type="evidence" value="ECO:0007669"/>
    <property type="project" value="InterPro"/>
</dbReference>
<dbReference type="SUPFAM" id="SSF49384">
    <property type="entry name" value="Carbohydrate-binding domain"/>
    <property type="match status" value="1"/>
</dbReference>
<dbReference type="InterPro" id="IPR002102">
    <property type="entry name" value="Cohesin_dom"/>
</dbReference>
<dbReference type="Pfam" id="PF00263">
    <property type="entry name" value="Secretin"/>
    <property type="match status" value="1"/>
</dbReference>
<dbReference type="InterPro" id="IPR008965">
    <property type="entry name" value="CBM2/CBM3_carb-bd_dom_sf"/>
</dbReference>
<evidence type="ECO:0000259" key="3">
    <source>
        <dbReference type="Pfam" id="PF00263"/>
    </source>
</evidence>
<dbReference type="EMBL" id="JACDQQ010001686">
    <property type="protein sequence ID" value="MBA0086808.1"/>
    <property type="molecule type" value="Genomic_DNA"/>
</dbReference>
<reference evidence="5" key="1">
    <citation type="submission" date="2020-06" db="EMBL/GenBank/DDBJ databases">
        <title>Legume-microbial interactions unlock mineral nutrients during tropical forest succession.</title>
        <authorList>
            <person name="Epihov D.Z."/>
        </authorList>
    </citation>
    <scope>NUCLEOTIDE SEQUENCE [LARGE SCALE GENOMIC DNA]</scope>
    <source>
        <strain evidence="5">Pan2503</strain>
    </source>
</reference>